<gene>
    <name evidence="3" type="ORF">JOE21_001157</name>
</gene>
<protein>
    <submittedName>
        <fullName evidence="3">Uncharacterized protein</fullName>
    </submittedName>
</protein>
<evidence type="ECO:0000256" key="1">
    <source>
        <dbReference type="SAM" id="MobiDB-lite"/>
    </source>
</evidence>
<comment type="caution">
    <text evidence="3">The sequence shown here is derived from an EMBL/GenBank/DDBJ whole genome shotgun (WGS) entry which is preliminary data.</text>
</comment>
<accession>A0ABU1IK68</accession>
<keyword evidence="4" id="KW-1185">Reference proteome</keyword>
<feature type="signal peptide" evidence="2">
    <location>
        <begin position="1"/>
        <end position="26"/>
    </location>
</feature>
<dbReference type="RefSeq" id="WP_309863449.1">
    <property type="nucleotide sequence ID" value="NZ_JAVDQG010000002.1"/>
</dbReference>
<reference evidence="3 4" key="1">
    <citation type="submission" date="2023-07" db="EMBL/GenBank/DDBJ databases">
        <title>Genomic Encyclopedia of Type Strains, Phase IV (KMG-IV): sequencing the most valuable type-strain genomes for metagenomic binning, comparative biology and taxonomic classification.</title>
        <authorList>
            <person name="Goeker M."/>
        </authorList>
    </citation>
    <scope>NUCLEOTIDE SEQUENCE [LARGE SCALE GENOMIC DNA]</scope>
    <source>
        <strain evidence="3 4">DSM 45903</strain>
    </source>
</reference>
<evidence type="ECO:0000313" key="3">
    <source>
        <dbReference type="EMBL" id="MDR6225166.1"/>
    </source>
</evidence>
<keyword evidence="2" id="KW-0732">Signal</keyword>
<feature type="region of interest" description="Disordered" evidence="1">
    <location>
        <begin position="29"/>
        <end position="49"/>
    </location>
</feature>
<evidence type="ECO:0000313" key="4">
    <source>
        <dbReference type="Proteomes" id="UP001185012"/>
    </source>
</evidence>
<dbReference type="Proteomes" id="UP001185012">
    <property type="component" value="Unassembled WGS sequence"/>
</dbReference>
<evidence type="ECO:0000256" key="2">
    <source>
        <dbReference type="SAM" id="SignalP"/>
    </source>
</evidence>
<sequence length="66" mass="7136">MSTFQLKMLSFAIALFLFFSHQHLMSGNGQVDAHPSAKAGQGETVGETVKDTAKKMARTLIDPIKG</sequence>
<dbReference type="EMBL" id="JAVDQG010000002">
    <property type="protein sequence ID" value="MDR6225166.1"/>
    <property type="molecule type" value="Genomic_DNA"/>
</dbReference>
<organism evidence="3 4">
    <name type="scientific">Desmospora profundinema</name>
    <dbReference type="NCBI Taxonomy" id="1571184"/>
    <lineage>
        <taxon>Bacteria</taxon>
        <taxon>Bacillati</taxon>
        <taxon>Bacillota</taxon>
        <taxon>Bacilli</taxon>
        <taxon>Bacillales</taxon>
        <taxon>Thermoactinomycetaceae</taxon>
        <taxon>Desmospora</taxon>
    </lineage>
</organism>
<feature type="chain" id="PRO_5046392295" evidence="2">
    <location>
        <begin position="27"/>
        <end position="66"/>
    </location>
</feature>
<name>A0ABU1IK68_9BACL</name>
<proteinExistence type="predicted"/>